<feature type="region of interest" description="Disordered" evidence="1">
    <location>
        <begin position="33"/>
        <end position="53"/>
    </location>
</feature>
<evidence type="ECO:0000313" key="3">
    <source>
        <dbReference type="Proteomes" id="UP000193922"/>
    </source>
</evidence>
<name>A0A1Y1WF28_9FUNG</name>
<dbReference type="Proteomes" id="UP000193922">
    <property type="component" value="Unassembled WGS sequence"/>
</dbReference>
<feature type="region of interest" description="Disordered" evidence="1">
    <location>
        <begin position="118"/>
        <end position="163"/>
    </location>
</feature>
<dbReference type="GeneID" id="63799726"/>
<feature type="compositionally biased region" description="Polar residues" evidence="1">
    <location>
        <begin position="44"/>
        <end position="53"/>
    </location>
</feature>
<dbReference type="OrthoDB" id="5527353at2759"/>
<reference evidence="2 3" key="1">
    <citation type="submission" date="2016-07" db="EMBL/GenBank/DDBJ databases">
        <title>Pervasive Adenine N6-methylation of Active Genes in Fungi.</title>
        <authorList>
            <consortium name="DOE Joint Genome Institute"/>
            <person name="Mondo S.J."/>
            <person name="Dannebaum R.O."/>
            <person name="Kuo R.C."/>
            <person name="Labutti K."/>
            <person name="Haridas S."/>
            <person name="Kuo A."/>
            <person name="Salamov A."/>
            <person name="Ahrendt S.R."/>
            <person name="Lipzen A."/>
            <person name="Sullivan W."/>
            <person name="Andreopoulos W.B."/>
            <person name="Clum A."/>
            <person name="Lindquist E."/>
            <person name="Daum C."/>
            <person name="Ramamoorthy G.K."/>
            <person name="Gryganskyi A."/>
            <person name="Culley D."/>
            <person name="Magnuson J.K."/>
            <person name="James T.Y."/>
            <person name="O'Malley M.A."/>
            <person name="Stajich J.E."/>
            <person name="Spatafora J.W."/>
            <person name="Visel A."/>
            <person name="Grigoriev I.V."/>
        </authorList>
    </citation>
    <scope>NUCLEOTIDE SEQUENCE [LARGE SCALE GENOMIC DNA]</scope>
    <source>
        <strain evidence="2 3">ATCC 12442</strain>
    </source>
</reference>
<dbReference type="RefSeq" id="XP_040745564.1">
    <property type="nucleotide sequence ID" value="XM_040883078.1"/>
</dbReference>
<sequence>MSLSTTTTTTSTTEQPQLRTHALSVVESIESMPSRCESPLLPMGQSTRYQTDPNRLSDQLGKVRSRFSQHSILNKNYAIHDDEELANPPPDKRKHKVLTRAKSYKIAAAEAGRVREFSSKLKSACRKLNPKRRARNAHGEPSESPSGPRKSDTFPMPMSNLSL</sequence>
<dbReference type="EMBL" id="MCFD01000003">
    <property type="protein sequence ID" value="ORX72140.1"/>
    <property type="molecule type" value="Genomic_DNA"/>
</dbReference>
<comment type="caution">
    <text evidence="2">The sequence shown here is derived from an EMBL/GenBank/DDBJ whole genome shotgun (WGS) entry which is preliminary data.</text>
</comment>
<dbReference type="AlphaFoldDB" id="A0A1Y1WF28"/>
<evidence type="ECO:0000313" key="2">
    <source>
        <dbReference type="EMBL" id="ORX72140.1"/>
    </source>
</evidence>
<proteinExistence type="predicted"/>
<keyword evidence="3" id="KW-1185">Reference proteome</keyword>
<accession>A0A1Y1WF28</accession>
<evidence type="ECO:0000256" key="1">
    <source>
        <dbReference type="SAM" id="MobiDB-lite"/>
    </source>
</evidence>
<organism evidence="2 3">
    <name type="scientific">Linderina pennispora</name>
    <dbReference type="NCBI Taxonomy" id="61395"/>
    <lineage>
        <taxon>Eukaryota</taxon>
        <taxon>Fungi</taxon>
        <taxon>Fungi incertae sedis</taxon>
        <taxon>Zoopagomycota</taxon>
        <taxon>Kickxellomycotina</taxon>
        <taxon>Kickxellomycetes</taxon>
        <taxon>Kickxellales</taxon>
        <taxon>Kickxellaceae</taxon>
        <taxon>Linderina</taxon>
    </lineage>
</organism>
<gene>
    <name evidence="2" type="ORF">DL89DRAFT_109081</name>
</gene>
<feature type="compositionally biased region" description="Basic residues" evidence="1">
    <location>
        <begin position="123"/>
        <end position="136"/>
    </location>
</feature>
<protein>
    <submittedName>
        <fullName evidence="2">Uncharacterized protein</fullName>
    </submittedName>
</protein>